<keyword evidence="3" id="KW-1185">Reference proteome</keyword>
<evidence type="ECO:0000313" key="2">
    <source>
        <dbReference type="EMBL" id="ODN01387.1"/>
    </source>
</evidence>
<sequence length="104" mass="12304">MDRNKMAKVAVDDMAESFKQMEGLEEDDEKLQEFLKSLQDQILTGTKEASVRQTLDIHWTIYILAFAVIFGVLGFFSYKLVQSLKEKERKREEKRKLKEMKKKK</sequence>
<dbReference type="Proteomes" id="UP000094527">
    <property type="component" value="Unassembled WGS sequence"/>
</dbReference>
<keyword evidence="1" id="KW-0812">Transmembrane</keyword>
<name>A0A1D2N824_ORCCI</name>
<accession>A0A1D2N824</accession>
<protein>
    <submittedName>
        <fullName evidence="2">Uncharacterized protein</fullName>
    </submittedName>
</protein>
<evidence type="ECO:0000256" key="1">
    <source>
        <dbReference type="SAM" id="Phobius"/>
    </source>
</evidence>
<keyword evidence="1" id="KW-1133">Transmembrane helix</keyword>
<evidence type="ECO:0000313" key="3">
    <source>
        <dbReference type="Proteomes" id="UP000094527"/>
    </source>
</evidence>
<comment type="caution">
    <text evidence="2">The sequence shown here is derived from an EMBL/GenBank/DDBJ whole genome shotgun (WGS) entry which is preliminary data.</text>
</comment>
<keyword evidence="1" id="KW-0472">Membrane</keyword>
<dbReference type="AlphaFoldDB" id="A0A1D2N824"/>
<dbReference type="EMBL" id="LJIJ01000155">
    <property type="protein sequence ID" value="ODN01387.1"/>
    <property type="molecule type" value="Genomic_DNA"/>
</dbReference>
<proteinExistence type="predicted"/>
<feature type="transmembrane region" description="Helical" evidence="1">
    <location>
        <begin position="59"/>
        <end position="81"/>
    </location>
</feature>
<dbReference type="OrthoDB" id="6284896at2759"/>
<organism evidence="2 3">
    <name type="scientific">Orchesella cincta</name>
    <name type="common">Springtail</name>
    <name type="synonym">Podura cincta</name>
    <dbReference type="NCBI Taxonomy" id="48709"/>
    <lineage>
        <taxon>Eukaryota</taxon>
        <taxon>Metazoa</taxon>
        <taxon>Ecdysozoa</taxon>
        <taxon>Arthropoda</taxon>
        <taxon>Hexapoda</taxon>
        <taxon>Collembola</taxon>
        <taxon>Entomobryomorpha</taxon>
        <taxon>Entomobryoidea</taxon>
        <taxon>Orchesellidae</taxon>
        <taxon>Orchesellinae</taxon>
        <taxon>Orchesella</taxon>
    </lineage>
</organism>
<reference evidence="2 3" key="1">
    <citation type="journal article" date="2016" name="Genome Biol. Evol.">
        <title>Gene Family Evolution Reflects Adaptation to Soil Environmental Stressors in the Genome of the Collembolan Orchesella cincta.</title>
        <authorList>
            <person name="Faddeeva-Vakhrusheva A."/>
            <person name="Derks M.F."/>
            <person name="Anvar S.Y."/>
            <person name="Agamennone V."/>
            <person name="Suring W."/>
            <person name="Smit S."/>
            <person name="van Straalen N.M."/>
            <person name="Roelofs D."/>
        </authorList>
    </citation>
    <scope>NUCLEOTIDE SEQUENCE [LARGE SCALE GENOMIC DNA]</scope>
    <source>
        <tissue evidence="2">Mixed pool</tissue>
    </source>
</reference>
<gene>
    <name evidence="2" type="ORF">Ocin01_05303</name>
</gene>